<dbReference type="CDD" id="cd00038">
    <property type="entry name" value="CAP_ED"/>
    <property type="match status" value="1"/>
</dbReference>
<keyword evidence="11" id="KW-1185">Reference proteome</keyword>
<keyword evidence="5" id="KW-0406">Ion transport</keyword>
<dbReference type="Pfam" id="PF00520">
    <property type="entry name" value="Ion_trans"/>
    <property type="match status" value="1"/>
</dbReference>
<dbReference type="Pfam" id="PF00027">
    <property type="entry name" value="cNMP_binding"/>
    <property type="match status" value="1"/>
</dbReference>
<dbReference type="InterPro" id="IPR018490">
    <property type="entry name" value="cNMP-bd_dom_sf"/>
</dbReference>
<feature type="transmembrane region" description="Helical" evidence="8">
    <location>
        <begin position="134"/>
        <end position="153"/>
    </location>
</feature>
<evidence type="ECO:0000256" key="2">
    <source>
        <dbReference type="ARBA" id="ARBA00022448"/>
    </source>
</evidence>
<dbReference type="InterPro" id="IPR005821">
    <property type="entry name" value="Ion_trans_dom"/>
</dbReference>
<evidence type="ECO:0000313" key="10">
    <source>
        <dbReference type="EMBL" id="OMJ70498.1"/>
    </source>
</evidence>
<feature type="transmembrane region" description="Helical" evidence="8">
    <location>
        <begin position="212"/>
        <end position="234"/>
    </location>
</feature>
<dbReference type="PANTHER" id="PTHR47823">
    <property type="entry name" value="ION_TRANS DOMAIN-CONTAINING PROTEIN"/>
    <property type="match status" value="1"/>
</dbReference>
<feature type="transmembrane region" description="Helical" evidence="8">
    <location>
        <begin position="90"/>
        <end position="113"/>
    </location>
</feature>
<evidence type="ECO:0000256" key="7">
    <source>
        <dbReference type="ARBA" id="ARBA00023303"/>
    </source>
</evidence>
<reference evidence="10 11" key="1">
    <citation type="submission" date="2016-11" db="EMBL/GenBank/DDBJ databases">
        <title>The macronuclear genome of Stentor coeruleus: a giant cell with tiny introns.</title>
        <authorList>
            <person name="Slabodnick M."/>
            <person name="Ruby J.G."/>
            <person name="Reiff S.B."/>
            <person name="Swart E.C."/>
            <person name="Gosai S."/>
            <person name="Prabakaran S."/>
            <person name="Witkowska E."/>
            <person name="Larue G.E."/>
            <person name="Fisher S."/>
            <person name="Freeman R.M."/>
            <person name="Gunawardena J."/>
            <person name="Chu W."/>
            <person name="Stover N.A."/>
            <person name="Gregory B.D."/>
            <person name="Nowacki M."/>
            <person name="Derisi J."/>
            <person name="Roy S.W."/>
            <person name="Marshall W.F."/>
            <person name="Sood P."/>
        </authorList>
    </citation>
    <scope>NUCLEOTIDE SEQUENCE [LARGE SCALE GENOMIC DNA]</scope>
    <source>
        <strain evidence="10">WM001</strain>
    </source>
</reference>
<feature type="transmembrane region" description="Helical" evidence="8">
    <location>
        <begin position="58"/>
        <end position="84"/>
    </location>
</feature>
<evidence type="ECO:0000256" key="6">
    <source>
        <dbReference type="ARBA" id="ARBA00023136"/>
    </source>
</evidence>
<evidence type="ECO:0000313" key="11">
    <source>
        <dbReference type="Proteomes" id="UP000187209"/>
    </source>
</evidence>
<feature type="transmembrane region" description="Helical" evidence="8">
    <location>
        <begin position="255"/>
        <end position="275"/>
    </location>
</feature>
<organism evidence="10 11">
    <name type="scientific">Stentor coeruleus</name>
    <dbReference type="NCBI Taxonomy" id="5963"/>
    <lineage>
        <taxon>Eukaryota</taxon>
        <taxon>Sar</taxon>
        <taxon>Alveolata</taxon>
        <taxon>Ciliophora</taxon>
        <taxon>Postciliodesmatophora</taxon>
        <taxon>Heterotrichea</taxon>
        <taxon>Heterotrichida</taxon>
        <taxon>Stentoridae</taxon>
        <taxon>Stentor</taxon>
    </lineage>
</organism>
<gene>
    <name evidence="10" type="ORF">SteCoe_31517</name>
</gene>
<dbReference type="InterPro" id="IPR003938">
    <property type="entry name" value="K_chnl_volt-dep_EAG/ELK/ERG"/>
</dbReference>
<proteinExistence type="predicted"/>
<protein>
    <recommendedName>
        <fullName evidence="9">Cyclic nucleotide-binding domain-containing protein</fullName>
    </recommendedName>
</protein>
<keyword evidence="3 8" id="KW-0812">Transmembrane</keyword>
<keyword evidence="6 8" id="KW-0472">Membrane</keyword>
<feature type="domain" description="Cyclic nucleotide-binding" evidence="9">
    <location>
        <begin position="393"/>
        <end position="491"/>
    </location>
</feature>
<dbReference type="SMART" id="SM00100">
    <property type="entry name" value="cNMP"/>
    <property type="match status" value="1"/>
</dbReference>
<dbReference type="GO" id="GO:0016020">
    <property type="term" value="C:membrane"/>
    <property type="evidence" value="ECO:0007669"/>
    <property type="project" value="UniProtKB-SubCell"/>
</dbReference>
<feature type="transmembrane region" description="Helical" evidence="8">
    <location>
        <begin position="287"/>
        <end position="311"/>
    </location>
</feature>
<comment type="subcellular location">
    <subcellularLocation>
        <location evidence="1">Membrane</location>
        <topology evidence="1">Multi-pass membrane protein</topology>
    </subcellularLocation>
</comment>
<dbReference type="PROSITE" id="PS50042">
    <property type="entry name" value="CNMP_BINDING_3"/>
    <property type="match status" value="1"/>
</dbReference>
<evidence type="ECO:0000256" key="5">
    <source>
        <dbReference type="ARBA" id="ARBA00023065"/>
    </source>
</evidence>
<dbReference type="Gene3D" id="2.60.120.10">
    <property type="entry name" value="Jelly Rolls"/>
    <property type="match status" value="1"/>
</dbReference>
<dbReference type="AlphaFoldDB" id="A0A1R2B157"/>
<evidence type="ECO:0000256" key="1">
    <source>
        <dbReference type="ARBA" id="ARBA00004141"/>
    </source>
</evidence>
<evidence type="ECO:0000256" key="3">
    <source>
        <dbReference type="ARBA" id="ARBA00022692"/>
    </source>
</evidence>
<keyword evidence="4 8" id="KW-1133">Transmembrane helix</keyword>
<dbReference type="PANTHER" id="PTHR47823:SF9">
    <property type="entry name" value="CHROMOSOME UNDETERMINED SCAFFOLD_10, WHOLE GENOME SHOTGUN SEQUENCE"/>
    <property type="match status" value="1"/>
</dbReference>
<dbReference type="OrthoDB" id="299691at2759"/>
<dbReference type="FunFam" id="1.10.287.70:FF:000123">
    <property type="entry name" value="Potassium channel KAT3"/>
    <property type="match status" value="1"/>
</dbReference>
<dbReference type="Proteomes" id="UP000187209">
    <property type="component" value="Unassembled WGS sequence"/>
</dbReference>
<comment type="caution">
    <text evidence="10">The sequence shown here is derived from an EMBL/GenBank/DDBJ whole genome shotgun (WGS) entry which is preliminary data.</text>
</comment>
<dbReference type="PRINTS" id="PR01463">
    <property type="entry name" value="EAGCHANLFMLY"/>
</dbReference>
<dbReference type="SUPFAM" id="SSF51206">
    <property type="entry name" value="cAMP-binding domain-like"/>
    <property type="match status" value="1"/>
</dbReference>
<evidence type="ECO:0000256" key="4">
    <source>
        <dbReference type="ARBA" id="ARBA00022989"/>
    </source>
</evidence>
<dbReference type="InterPro" id="IPR000595">
    <property type="entry name" value="cNMP-bd_dom"/>
</dbReference>
<dbReference type="SUPFAM" id="SSF81324">
    <property type="entry name" value="Voltage-gated potassium channels"/>
    <property type="match status" value="1"/>
</dbReference>
<dbReference type="GO" id="GO:0005249">
    <property type="term" value="F:voltage-gated potassium channel activity"/>
    <property type="evidence" value="ECO:0007669"/>
    <property type="project" value="InterPro"/>
</dbReference>
<sequence>MMRNIKLFGPRTLSDIDPSENLSDVLTKHQNLIKSVKTISEAIIVPISMFHPSEGFKVYWNLILGLSLLYTAIVTPFLLAFIVSREFDQWFIIDCILTSIFILDVIITLNTAYFDGEGKLICSRKQIFTNYLKGWLIIDVVACIPFDLIQYSMNPNGQRATYNTLSKLVRLKSLPRLFRLSKVLVLFKQAKSFPLLDNFYYFFSLSHSGAQIISTFSMIILSLHIISCLWYFVARFYEFDPDTWISRQGMIDSEIFDIYLTSIYWALTTLGTFGYGDITPKTTGEILLAMLWMVVAIYFLSFAISSLSSLISSNEEGKKKILDKRLALIDNYAEENRITRKVKQKMQKYVKETFDKDEYSFSQTLGLLNSFSIPLRIEIAQNLHHNAFFIFELFQNAEERFVYTIIPLLRTENFVSGDYVYTEGELSKEIYFIIRGKGHFVSDEKFRFKVLCPGHYFGDIEVVKKIKRNFSVRVAEDATIWKMSQDVIKLIEIEFHCIYEEMVNAVDKRDHRMLMDLAEMRAINVASESGNSNLKNIRKLITEEYQKLVIQQENQKTEQDDISRIEFKLEYCKNFIQKNNALLGDIEKSLEKLYNGENDLNW</sequence>
<dbReference type="EMBL" id="MPUH01001082">
    <property type="protein sequence ID" value="OMJ70498.1"/>
    <property type="molecule type" value="Genomic_DNA"/>
</dbReference>
<name>A0A1R2B157_9CILI</name>
<dbReference type="InterPro" id="IPR014710">
    <property type="entry name" value="RmlC-like_jellyroll"/>
</dbReference>
<dbReference type="Gene3D" id="1.10.287.70">
    <property type="match status" value="1"/>
</dbReference>
<keyword evidence="7" id="KW-0407">Ion channel</keyword>
<evidence type="ECO:0000256" key="8">
    <source>
        <dbReference type="SAM" id="Phobius"/>
    </source>
</evidence>
<evidence type="ECO:0000259" key="9">
    <source>
        <dbReference type="PROSITE" id="PS50042"/>
    </source>
</evidence>
<accession>A0A1R2B157</accession>
<keyword evidence="2" id="KW-0813">Transport</keyword>